<dbReference type="InterPro" id="IPR020556">
    <property type="entry name" value="Amidase_CS"/>
</dbReference>
<dbReference type="SUPFAM" id="SSF75304">
    <property type="entry name" value="Amidase signature (AS) enzymes"/>
    <property type="match status" value="1"/>
</dbReference>
<dbReference type="PROSITE" id="PS00571">
    <property type="entry name" value="AMIDASES"/>
    <property type="match status" value="1"/>
</dbReference>
<keyword evidence="2" id="KW-0808">Transferase</keyword>
<dbReference type="InterPro" id="IPR023631">
    <property type="entry name" value="Amidase_dom"/>
</dbReference>
<gene>
    <name evidence="2" type="ORF">C447_10605</name>
</gene>
<accession>M0LX64</accession>
<protein>
    <submittedName>
        <fullName evidence="2">Glutamyl-tRNA amidotransferase subunit A</fullName>
    </submittedName>
</protein>
<reference evidence="2 3" key="1">
    <citation type="journal article" date="2014" name="PLoS Genet.">
        <title>Phylogenetically driven sequencing of extremely halophilic archaea reveals strategies for static and dynamic osmo-response.</title>
        <authorList>
            <person name="Becker E.A."/>
            <person name="Seitzer P.M."/>
            <person name="Tritt A."/>
            <person name="Larsen D."/>
            <person name="Krusor M."/>
            <person name="Yao A.I."/>
            <person name="Wu D."/>
            <person name="Madern D."/>
            <person name="Eisen J.A."/>
            <person name="Darling A.E."/>
            <person name="Facciotti M.T."/>
        </authorList>
    </citation>
    <scope>NUCLEOTIDE SEQUENCE [LARGE SCALE GENOMIC DNA]</scope>
    <source>
        <strain evidence="2 3">100A6</strain>
    </source>
</reference>
<sequence length="483" mass="50832">MSDIPFATATSLARRVRAGDLSPVDVVEAYLDRTAARNDVTNAYVTLIEDDARERAHEVGAAVERGEDPGPLAGVPVALKDLFGYKAGVPATMGSAAVGEFVPEESAVVTERLEAAGAVVIGTTNAPEFGHKLVTENPLHGRTGTPFDPERVSGGSSGGSAAAVADGLAAFAQGSDMGGSIRVPATFCGVYGIKPSFGRVPTATRPDGFALSTPFTSIGPLARTVEDAALALDVLSGPHPRDPYSLPESTGSYRDALDRDTQDLSVAYSPDLGIFDVAERVADVTDDALSDLAGVVDGVDRTDPPYDGTLSNLRYAFTGISTVVFASMVDGFEAEGLIGDGDRERLSSSVRTMVRIGEDSDAVSYKRADRPRTDFYDAVETIFDEYDLLVTPTTAVPPFEHGQDGPQEIDGRSVANPVVDWCLTWPFNLTGHPVASVPAGFVDGLPVGLQVVGRRHADETVLAASAALERVRPWQDTYPGRSS</sequence>
<evidence type="ECO:0000259" key="1">
    <source>
        <dbReference type="Pfam" id="PF01425"/>
    </source>
</evidence>
<dbReference type="PANTHER" id="PTHR11895:SF7">
    <property type="entry name" value="GLUTAMYL-TRNA(GLN) AMIDOTRANSFERASE SUBUNIT A, MITOCHONDRIAL"/>
    <property type="match status" value="1"/>
</dbReference>
<evidence type="ECO:0000313" key="2">
    <source>
        <dbReference type="EMBL" id="EMA38172.1"/>
    </source>
</evidence>
<name>M0LX64_9EURY</name>
<dbReference type="RefSeq" id="WP_007693673.1">
    <property type="nucleotide sequence ID" value="NZ_AJRK01000409.1"/>
</dbReference>
<feature type="domain" description="Amidase" evidence="1">
    <location>
        <begin position="25"/>
        <end position="462"/>
    </location>
</feature>
<dbReference type="eggNOG" id="arCOG01717">
    <property type="taxonomic scope" value="Archaea"/>
</dbReference>
<dbReference type="OrthoDB" id="359273at2157"/>
<dbReference type="PATRIC" id="fig|1132509.6.peg.2394"/>
<organism evidence="2 3">
    <name type="scientific">Halococcus hamelinensis 100A6</name>
    <dbReference type="NCBI Taxonomy" id="1132509"/>
    <lineage>
        <taxon>Archaea</taxon>
        <taxon>Methanobacteriati</taxon>
        <taxon>Methanobacteriota</taxon>
        <taxon>Stenosarchaea group</taxon>
        <taxon>Halobacteria</taxon>
        <taxon>Halobacteriales</taxon>
        <taxon>Halococcaceae</taxon>
        <taxon>Halococcus</taxon>
    </lineage>
</organism>
<dbReference type="Pfam" id="PF01425">
    <property type="entry name" value="Amidase"/>
    <property type="match status" value="1"/>
</dbReference>
<dbReference type="AlphaFoldDB" id="M0LX64"/>
<proteinExistence type="predicted"/>
<comment type="caution">
    <text evidence="2">The sequence shown here is derived from an EMBL/GenBank/DDBJ whole genome shotgun (WGS) entry which is preliminary data.</text>
</comment>
<evidence type="ECO:0000313" key="3">
    <source>
        <dbReference type="Proteomes" id="UP000011566"/>
    </source>
</evidence>
<dbReference type="PANTHER" id="PTHR11895">
    <property type="entry name" value="TRANSAMIDASE"/>
    <property type="match status" value="1"/>
</dbReference>
<dbReference type="InterPro" id="IPR000120">
    <property type="entry name" value="Amidase"/>
</dbReference>
<dbReference type="EMBL" id="AOMB01000031">
    <property type="protein sequence ID" value="EMA38172.1"/>
    <property type="molecule type" value="Genomic_DNA"/>
</dbReference>
<dbReference type="Gene3D" id="3.90.1300.10">
    <property type="entry name" value="Amidase signature (AS) domain"/>
    <property type="match status" value="1"/>
</dbReference>
<dbReference type="Proteomes" id="UP000011566">
    <property type="component" value="Unassembled WGS sequence"/>
</dbReference>
<dbReference type="GO" id="GO:0016740">
    <property type="term" value="F:transferase activity"/>
    <property type="evidence" value="ECO:0007669"/>
    <property type="project" value="UniProtKB-KW"/>
</dbReference>
<keyword evidence="3" id="KW-1185">Reference proteome</keyword>
<dbReference type="InterPro" id="IPR036928">
    <property type="entry name" value="AS_sf"/>
</dbReference>